<dbReference type="Pfam" id="PF12684">
    <property type="entry name" value="DUF3799"/>
    <property type="match status" value="1"/>
</dbReference>
<gene>
    <name evidence="2" type="ORF">GXP67_01110</name>
</gene>
<dbReference type="Gene3D" id="3.90.320.10">
    <property type="match status" value="1"/>
</dbReference>
<proteinExistence type="predicted"/>
<organism evidence="2 3">
    <name type="scientific">Rhodocytophaga rosea</name>
    <dbReference type="NCBI Taxonomy" id="2704465"/>
    <lineage>
        <taxon>Bacteria</taxon>
        <taxon>Pseudomonadati</taxon>
        <taxon>Bacteroidota</taxon>
        <taxon>Cytophagia</taxon>
        <taxon>Cytophagales</taxon>
        <taxon>Rhodocytophagaceae</taxon>
        <taxon>Rhodocytophaga</taxon>
    </lineage>
</organism>
<dbReference type="Proteomes" id="UP000480178">
    <property type="component" value="Chromosome"/>
</dbReference>
<dbReference type="KEGG" id="rhoz:GXP67_01110"/>
<accession>A0A6C0GC25</accession>
<reference evidence="2 3" key="1">
    <citation type="submission" date="2020-01" db="EMBL/GenBank/DDBJ databases">
        <authorList>
            <person name="Kim M.K."/>
        </authorList>
    </citation>
    <scope>NUCLEOTIDE SEQUENCE [LARGE SCALE GENOMIC DNA]</scope>
    <source>
        <strain evidence="2 3">172606-1</strain>
    </source>
</reference>
<dbReference type="AlphaFoldDB" id="A0A6C0GC25"/>
<dbReference type="InterPro" id="IPR011604">
    <property type="entry name" value="PDDEXK-like_dom_sf"/>
</dbReference>
<dbReference type="EMBL" id="CP048222">
    <property type="protein sequence ID" value="QHT65372.1"/>
    <property type="molecule type" value="Genomic_DNA"/>
</dbReference>
<evidence type="ECO:0000313" key="2">
    <source>
        <dbReference type="EMBL" id="QHT65372.1"/>
    </source>
</evidence>
<name>A0A6C0GC25_9BACT</name>
<sequence length="211" mass="24605">MDYFEINRISNSDLSRFKSEIILGEKYKRPEKATNFGRVFHALLLEPHLPIETYTGVNHTLINRLVEKVKQDTFCRRYLANGAKEGLVLFTDPTTQAKCKAKLDVKFEDTHSHSKTILDFKTTYARDYATFVGSLTGYDYDRQAAFYTDSIDAQRFIFIGVQKVKPYDLFYFEANKAFGFLEYGRKKYKALLKKYVAHYNLSANNYYKHSA</sequence>
<keyword evidence="3" id="KW-1185">Reference proteome</keyword>
<evidence type="ECO:0000259" key="1">
    <source>
        <dbReference type="Pfam" id="PF12684"/>
    </source>
</evidence>
<dbReference type="RefSeq" id="WP_162441459.1">
    <property type="nucleotide sequence ID" value="NZ_CP048222.1"/>
</dbReference>
<protein>
    <recommendedName>
        <fullName evidence="1">Putative exodeoxyribonuclease 8 PDDEXK-like domain-containing protein</fullName>
    </recommendedName>
</protein>
<feature type="domain" description="Putative exodeoxyribonuclease 8 PDDEXK-like" evidence="1">
    <location>
        <begin position="59"/>
        <end position="197"/>
    </location>
</feature>
<evidence type="ECO:0000313" key="3">
    <source>
        <dbReference type="Proteomes" id="UP000480178"/>
    </source>
</evidence>
<dbReference type="InterPro" id="IPR024432">
    <property type="entry name" value="Put_RecE_PDDEXK-like_dom"/>
</dbReference>